<dbReference type="EMBL" id="JALNTZ010000006">
    <property type="protein sequence ID" value="KAJ3647309.1"/>
    <property type="molecule type" value="Genomic_DNA"/>
</dbReference>
<evidence type="ECO:0000256" key="2">
    <source>
        <dbReference type="SAM" id="SignalP"/>
    </source>
</evidence>
<proteinExistence type="predicted"/>
<feature type="compositionally biased region" description="Low complexity" evidence="1">
    <location>
        <begin position="147"/>
        <end position="166"/>
    </location>
</feature>
<gene>
    <name evidence="3" type="ORF">Zmor_019193</name>
</gene>
<keyword evidence="2" id="KW-0732">Signal</keyword>
<evidence type="ECO:0000256" key="1">
    <source>
        <dbReference type="SAM" id="MobiDB-lite"/>
    </source>
</evidence>
<dbReference type="Pfam" id="PF03392">
    <property type="entry name" value="OS-D"/>
    <property type="match status" value="1"/>
</dbReference>
<name>A0AA38I5I1_9CUCU</name>
<evidence type="ECO:0000313" key="4">
    <source>
        <dbReference type="Proteomes" id="UP001168821"/>
    </source>
</evidence>
<dbReference type="PANTHER" id="PTHR11257:SF9">
    <property type="entry name" value="CHEMOSENSORY PROTEIN 13"/>
    <property type="match status" value="1"/>
</dbReference>
<evidence type="ECO:0000313" key="3">
    <source>
        <dbReference type="EMBL" id="KAJ3647309.1"/>
    </source>
</evidence>
<evidence type="ECO:0008006" key="5">
    <source>
        <dbReference type="Google" id="ProtNLM"/>
    </source>
</evidence>
<dbReference type="InterPro" id="IPR036682">
    <property type="entry name" value="OS_D_A10/PebIII_sf"/>
</dbReference>
<feature type="signal peptide" evidence="2">
    <location>
        <begin position="1"/>
        <end position="16"/>
    </location>
</feature>
<feature type="region of interest" description="Disordered" evidence="1">
    <location>
        <begin position="137"/>
        <end position="166"/>
    </location>
</feature>
<organism evidence="3 4">
    <name type="scientific">Zophobas morio</name>
    <dbReference type="NCBI Taxonomy" id="2755281"/>
    <lineage>
        <taxon>Eukaryota</taxon>
        <taxon>Metazoa</taxon>
        <taxon>Ecdysozoa</taxon>
        <taxon>Arthropoda</taxon>
        <taxon>Hexapoda</taxon>
        <taxon>Insecta</taxon>
        <taxon>Pterygota</taxon>
        <taxon>Neoptera</taxon>
        <taxon>Endopterygota</taxon>
        <taxon>Coleoptera</taxon>
        <taxon>Polyphaga</taxon>
        <taxon>Cucujiformia</taxon>
        <taxon>Tenebrionidae</taxon>
        <taxon>Zophobas</taxon>
    </lineage>
</organism>
<accession>A0AA38I5I1</accession>
<dbReference type="Proteomes" id="UP001168821">
    <property type="component" value="Unassembled WGS sequence"/>
</dbReference>
<dbReference type="SUPFAM" id="SSF100910">
    <property type="entry name" value="Chemosensory protein Csp2"/>
    <property type="match status" value="1"/>
</dbReference>
<reference evidence="3" key="1">
    <citation type="journal article" date="2023" name="G3 (Bethesda)">
        <title>Whole genome assemblies of Zophobas morio and Tenebrio molitor.</title>
        <authorList>
            <person name="Kaur S."/>
            <person name="Stinson S.A."/>
            <person name="diCenzo G.C."/>
        </authorList>
    </citation>
    <scope>NUCLEOTIDE SEQUENCE</scope>
    <source>
        <strain evidence="3">QUZm001</strain>
    </source>
</reference>
<feature type="chain" id="PRO_5041249454" description="Chemosensory protein" evidence="2">
    <location>
        <begin position="17"/>
        <end position="250"/>
    </location>
</feature>
<dbReference type="InterPro" id="IPR005055">
    <property type="entry name" value="A10/PebIII"/>
</dbReference>
<dbReference type="PANTHER" id="PTHR11257">
    <property type="entry name" value="CHEMOSENSORY PROTEIN-RELATED"/>
    <property type="match status" value="1"/>
</dbReference>
<dbReference type="AlphaFoldDB" id="A0AA38I5I1"/>
<protein>
    <recommendedName>
        <fullName evidence="5">Chemosensory protein</fullName>
    </recommendedName>
</protein>
<keyword evidence="4" id="KW-1185">Reference proteome</keyword>
<comment type="caution">
    <text evidence="3">The sequence shown here is derived from an EMBL/GenBank/DDBJ whole genome shotgun (WGS) entry which is preliminary data.</text>
</comment>
<dbReference type="Gene3D" id="1.10.2080.10">
    <property type="entry name" value="Insect odorant-binding protein A10/Ejaculatory bulb-specific protein 3"/>
    <property type="match status" value="1"/>
</dbReference>
<sequence length="250" mass="27110">MIPIISVIVGITTVAAAPADHYQSRYDHLDIESILNNRRMVNYYAACLLSQGPCPPQGLDLKKVLPEALATNCIKCTEKQKAAAYRSIKRLKKEYPKIWAQLAVEWDPDNVYVRKFEASFESGKHAPAFSPPPVLFNRFGDTENSDSTTNKASSSTPSSTTSTTTTIRTTITTTKPTNKPFVYVTQPPLFVTKPPQAPPFTTVGANLQATVSFGTNLVGGIVRSLSTIGSKVVESGTKLANMVISAALRT</sequence>